<accession>A0A7J7D6D4</accession>
<dbReference type="InterPro" id="IPR018957">
    <property type="entry name" value="Znf_C3HC4_RING-type"/>
</dbReference>
<feature type="compositionally biased region" description="Polar residues" evidence="5">
    <location>
        <begin position="175"/>
        <end position="186"/>
    </location>
</feature>
<feature type="region of interest" description="Disordered" evidence="5">
    <location>
        <begin position="95"/>
        <end position="130"/>
    </location>
</feature>
<dbReference type="InParanoid" id="A0A7J7D6D4"/>
<evidence type="ECO:0000256" key="4">
    <source>
        <dbReference type="PROSITE-ProRule" id="PRU00175"/>
    </source>
</evidence>
<dbReference type="InterPro" id="IPR013083">
    <property type="entry name" value="Znf_RING/FYVE/PHD"/>
</dbReference>
<dbReference type="InterPro" id="IPR044807">
    <property type="entry name" value="DRIP1-like"/>
</dbReference>
<feature type="compositionally biased region" description="Basic and acidic residues" evidence="5">
    <location>
        <begin position="187"/>
        <end position="198"/>
    </location>
</feature>
<dbReference type="PANTHER" id="PTHR46293:SF16">
    <property type="entry name" value="E3 UBIQUITIN PROTEIN LIGASE DRIP1"/>
    <property type="match status" value="1"/>
</dbReference>
<dbReference type="SMART" id="SM00184">
    <property type="entry name" value="RING"/>
    <property type="match status" value="1"/>
</dbReference>
<dbReference type="OrthoDB" id="1305878at2759"/>
<feature type="compositionally biased region" description="Polar residues" evidence="5">
    <location>
        <begin position="112"/>
        <end position="128"/>
    </location>
</feature>
<evidence type="ECO:0000256" key="2">
    <source>
        <dbReference type="ARBA" id="ARBA00022771"/>
    </source>
</evidence>
<sequence>MSNLVLKVKREVVAACMTCPLCNELLRDATTISECLHTLCRKCINDKISDEELDCCPVCNIDLGCVPLEKLRPDHSLQDLRAKIFPFKRKKVNAPQAAPSATLPARRKERSLSSLVASTPKVSSQGATDGNRIKTITRKAAALRVSSSAMDKVTKEEYSEEEHAEGSSSPETLKKFTQSKIQGSSSAERRDFINSKVEDENDSSEVKLDLWKPLNCLVEIANRSISSQAVLDAASSRQEKRSGPVWFSLVASEDQKGDAALPQIPSRYLRIKDGNMPVSVIQKYLVRKLDLTSEAEVEIRCMGQTVVPSLQLRTLIDLWLQATSTPERYSASIGSSAKDFVIVLTYARKVPGSE</sequence>
<keyword evidence="1" id="KW-0479">Metal-binding</keyword>
<dbReference type="Gene3D" id="3.30.40.10">
    <property type="entry name" value="Zinc/RING finger domain, C3HC4 (zinc finger)"/>
    <property type="match status" value="1"/>
</dbReference>
<dbReference type="FunCoup" id="A0A7J7D6D4">
    <property type="interactions" value="576"/>
</dbReference>
<evidence type="ECO:0000256" key="1">
    <source>
        <dbReference type="ARBA" id="ARBA00022723"/>
    </source>
</evidence>
<dbReference type="Gene3D" id="3.10.20.90">
    <property type="entry name" value="Phosphatidylinositol 3-kinase Catalytic Subunit, Chain A, domain 1"/>
    <property type="match status" value="1"/>
</dbReference>
<dbReference type="Proteomes" id="UP000593562">
    <property type="component" value="Unassembled WGS sequence"/>
</dbReference>
<evidence type="ECO:0000256" key="5">
    <source>
        <dbReference type="SAM" id="MobiDB-lite"/>
    </source>
</evidence>
<dbReference type="GO" id="GO:0008270">
    <property type="term" value="F:zinc ion binding"/>
    <property type="evidence" value="ECO:0007669"/>
    <property type="project" value="UniProtKB-KW"/>
</dbReference>
<dbReference type="PANTHER" id="PTHR46293">
    <property type="entry name" value="E3 UBIQUITIN PROTEIN LIGASE DRIP1"/>
    <property type="match status" value="1"/>
</dbReference>
<comment type="caution">
    <text evidence="7">The sequence shown here is derived from an EMBL/GenBank/DDBJ whole genome shotgun (WGS) entry which is preliminary data.</text>
</comment>
<evidence type="ECO:0000313" key="7">
    <source>
        <dbReference type="EMBL" id="KAF5741871.1"/>
    </source>
</evidence>
<name>A0A7J7D6D4_TRIWF</name>
<dbReference type="InterPro" id="IPR001841">
    <property type="entry name" value="Znf_RING"/>
</dbReference>
<feature type="region of interest" description="Disordered" evidence="5">
    <location>
        <begin position="148"/>
        <end position="198"/>
    </location>
</feature>
<dbReference type="PROSITE" id="PS00518">
    <property type="entry name" value="ZF_RING_1"/>
    <property type="match status" value="1"/>
</dbReference>
<protein>
    <submittedName>
        <fullName evidence="7">E3 ubiquitin protein ligase DRIP2-like isoform X1</fullName>
    </submittedName>
</protein>
<dbReference type="InterPro" id="IPR017907">
    <property type="entry name" value="Znf_RING_CS"/>
</dbReference>
<dbReference type="AlphaFoldDB" id="A0A7J7D6D4"/>
<dbReference type="EMBL" id="JAAARO010000010">
    <property type="protein sequence ID" value="KAF5741871.1"/>
    <property type="molecule type" value="Genomic_DNA"/>
</dbReference>
<dbReference type="SUPFAM" id="SSF57850">
    <property type="entry name" value="RING/U-box"/>
    <property type="match status" value="1"/>
</dbReference>
<gene>
    <name evidence="7" type="ORF">HS088_TW10G00878</name>
</gene>
<evidence type="ECO:0000313" key="8">
    <source>
        <dbReference type="Proteomes" id="UP000593562"/>
    </source>
</evidence>
<keyword evidence="8" id="KW-1185">Reference proteome</keyword>
<keyword evidence="2 4" id="KW-0863">Zinc-finger</keyword>
<dbReference type="Pfam" id="PF00097">
    <property type="entry name" value="zf-C3HC4"/>
    <property type="match status" value="1"/>
</dbReference>
<evidence type="ECO:0000259" key="6">
    <source>
        <dbReference type="PROSITE" id="PS50089"/>
    </source>
</evidence>
<keyword evidence="3" id="KW-0862">Zinc</keyword>
<dbReference type="GO" id="GO:0004842">
    <property type="term" value="F:ubiquitin-protein transferase activity"/>
    <property type="evidence" value="ECO:0007669"/>
    <property type="project" value="InterPro"/>
</dbReference>
<reference evidence="7 8" key="1">
    <citation type="journal article" date="2020" name="Nat. Commun.">
        <title>Genome of Tripterygium wilfordii and identification of cytochrome P450 involved in triptolide biosynthesis.</title>
        <authorList>
            <person name="Tu L."/>
            <person name="Su P."/>
            <person name="Zhang Z."/>
            <person name="Gao L."/>
            <person name="Wang J."/>
            <person name="Hu T."/>
            <person name="Zhou J."/>
            <person name="Zhang Y."/>
            <person name="Zhao Y."/>
            <person name="Liu Y."/>
            <person name="Song Y."/>
            <person name="Tong Y."/>
            <person name="Lu Y."/>
            <person name="Yang J."/>
            <person name="Xu C."/>
            <person name="Jia M."/>
            <person name="Peters R.J."/>
            <person name="Huang L."/>
            <person name="Gao W."/>
        </authorList>
    </citation>
    <scope>NUCLEOTIDE SEQUENCE [LARGE SCALE GENOMIC DNA]</scope>
    <source>
        <strain evidence="8">cv. XIE 37</strain>
        <tissue evidence="7">Leaf</tissue>
    </source>
</reference>
<organism evidence="7 8">
    <name type="scientific">Tripterygium wilfordii</name>
    <name type="common">Thunder God vine</name>
    <dbReference type="NCBI Taxonomy" id="458696"/>
    <lineage>
        <taxon>Eukaryota</taxon>
        <taxon>Viridiplantae</taxon>
        <taxon>Streptophyta</taxon>
        <taxon>Embryophyta</taxon>
        <taxon>Tracheophyta</taxon>
        <taxon>Spermatophyta</taxon>
        <taxon>Magnoliopsida</taxon>
        <taxon>eudicotyledons</taxon>
        <taxon>Gunneridae</taxon>
        <taxon>Pentapetalae</taxon>
        <taxon>rosids</taxon>
        <taxon>fabids</taxon>
        <taxon>Celastrales</taxon>
        <taxon>Celastraceae</taxon>
        <taxon>Tripterygium</taxon>
    </lineage>
</organism>
<dbReference type="CDD" id="cd16525">
    <property type="entry name" value="RING-HC_PCGF"/>
    <property type="match status" value="1"/>
</dbReference>
<evidence type="ECO:0000256" key="3">
    <source>
        <dbReference type="ARBA" id="ARBA00022833"/>
    </source>
</evidence>
<proteinExistence type="predicted"/>
<feature type="domain" description="RING-type" evidence="6">
    <location>
        <begin position="19"/>
        <end position="60"/>
    </location>
</feature>
<dbReference type="PROSITE" id="PS50089">
    <property type="entry name" value="ZF_RING_2"/>
    <property type="match status" value="1"/>
</dbReference>